<dbReference type="InterPro" id="IPR027370">
    <property type="entry name" value="Znf-RING_euk"/>
</dbReference>
<dbReference type="SUPFAM" id="SSF57845">
    <property type="entry name" value="B-box zinc-binding domain"/>
    <property type="match status" value="1"/>
</dbReference>
<name>A0A8S3UHV8_MYTED</name>
<dbReference type="InterPro" id="IPR047153">
    <property type="entry name" value="TRIM45/56/19-like"/>
</dbReference>
<proteinExistence type="predicted"/>
<dbReference type="PROSITE" id="PS50089">
    <property type="entry name" value="ZF_RING_2"/>
    <property type="match status" value="1"/>
</dbReference>
<dbReference type="SMART" id="SM00184">
    <property type="entry name" value="RING"/>
    <property type="match status" value="1"/>
</dbReference>
<evidence type="ECO:0000256" key="1">
    <source>
        <dbReference type="ARBA" id="ARBA00022723"/>
    </source>
</evidence>
<dbReference type="Proteomes" id="UP000683360">
    <property type="component" value="Unassembled WGS sequence"/>
</dbReference>
<keyword evidence="2 4" id="KW-0863">Zinc-finger</keyword>
<accession>A0A8S3UHV8</accession>
<evidence type="ECO:0000256" key="3">
    <source>
        <dbReference type="ARBA" id="ARBA00022833"/>
    </source>
</evidence>
<dbReference type="InterPro" id="IPR013083">
    <property type="entry name" value="Znf_RING/FYVE/PHD"/>
</dbReference>
<dbReference type="Pfam" id="PF00643">
    <property type="entry name" value="zf-B_box"/>
    <property type="match status" value="1"/>
</dbReference>
<dbReference type="InterPro" id="IPR001841">
    <property type="entry name" value="Znf_RING"/>
</dbReference>
<dbReference type="InterPro" id="IPR000315">
    <property type="entry name" value="Znf_B-box"/>
</dbReference>
<reference evidence="6" key="1">
    <citation type="submission" date="2021-03" db="EMBL/GenBank/DDBJ databases">
        <authorList>
            <person name="Bekaert M."/>
        </authorList>
    </citation>
    <scope>NUCLEOTIDE SEQUENCE</scope>
</reference>
<evidence type="ECO:0000313" key="6">
    <source>
        <dbReference type="EMBL" id="CAG2244918.1"/>
    </source>
</evidence>
<organism evidence="6 7">
    <name type="scientific">Mytilus edulis</name>
    <name type="common">Blue mussel</name>
    <dbReference type="NCBI Taxonomy" id="6550"/>
    <lineage>
        <taxon>Eukaryota</taxon>
        <taxon>Metazoa</taxon>
        <taxon>Spiralia</taxon>
        <taxon>Lophotrochozoa</taxon>
        <taxon>Mollusca</taxon>
        <taxon>Bivalvia</taxon>
        <taxon>Autobranchia</taxon>
        <taxon>Pteriomorphia</taxon>
        <taxon>Mytilida</taxon>
        <taxon>Mytiloidea</taxon>
        <taxon>Mytilidae</taxon>
        <taxon>Mytilinae</taxon>
        <taxon>Mytilus</taxon>
    </lineage>
</organism>
<evidence type="ECO:0000313" key="7">
    <source>
        <dbReference type="Proteomes" id="UP000683360"/>
    </source>
</evidence>
<dbReference type="EMBL" id="CAJPWZ010002751">
    <property type="protein sequence ID" value="CAG2244918.1"/>
    <property type="molecule type" value="Genomic_DNA"/>
</dbReference>
<comment type="caution">
    <text evidence="6">The sequence shown here is derived from an EMBL/GenBank/DDBJ whole genome shotgun (WGS) entry which is preliminary data.</text>
</comment>
<keyword evidence="1" id="KW-0479">Metal-binding</keyword>
<evidence type="ECO:0000256" key="4">
    <source>
        <dbReference type="PROSITE-ProRule" id="PRU00175"/>
    </source>
</evidence>
<evidence type="ECO:0000256" key="2">
    <source>
        <dbReference type="ARBA" id="ARBA00022771"/>
    </source>
</evidence>
<keyword evidence="3" id="KW-0862">Zinc</keyword>
<dbReference type="PANTHER" id="PTHR25462">
    <property type="entry name" value="BONUS, ISOFORM C-RELATED"/>
    <property type="match status" value="1"/>
</dbReference>
<dbReference type="SUPFAM" id="SSF57850">
    <property type="entry name" value="RING/U-box"/>
    <property type="match status" value="1"/>
</dbReference>
<dbReference type="OrthoDB" id="111250at2759"/>
<evidence type="ECO:0000259" key="5">
    <source>
        <dbReference type="PROSITE" id="PS50089"/>
    </source>
</evidence>
<feature type="domain" description="RING-type" evidence="5">
    <location>
        <begin position="20"/>
        <end position="64"/>
    </location>
</feature>
<dbReference type="Gene3D" id="3.30.40.10">
    <property type="entry name" value="Zinc/RING finger domain, C3HC4 (zinc finger)"/>
    <property type="match status" value="1"/>
</dbReference>
<protein>
    <recommendedName>
        <fullName evidence="5">RING-type domain-containing protein</fullName>
    </recommendedName>
</protein>
<gene>
    <name evidence="6" type="ORF">MEDL_56946</name>
</gene>
<dbReference type="PANTHER" id="PTHR25462:SF291">
    <property type="entry name" value="E3 UBIQUITIN-PROTEIN LIGASE TRIM45"/>
    <property type="match status" value="1"/>
</dbReference>
<sequence>MASRNSVNLITELERRYLECNICTELFDEDERIPRLLPCHHPFCSECIKRLGHRKDTFKCPTCNTVHKVKRNGPLDFPKDNTRRDLTSFLQAHSELNALKKCCLCGNTVDATYTCQQCYINLCEICRHLHESENKTHTSIINKSETLQEEDIDVCQNPNHERAKLKHFCNSSNCQTVLCPSCVIAEHRDPSKHELEDIEEAFMKRKKNWEMT</sequence>
<dbReference type="GO" id="GO:0061630">
    <property type="term" value="F:ubiquitin protein ligase activity"/>
    <property type="evidence" value="ECO:0007669"/>
    <property type="project" value="TreeGrafter"/>
</dbReference>
<dbReference type="GO" id="GO:0008270">
    <property type="term" value="F:zinc ion binding"/>
    <property type="evidence" value="ECO:0007669"/>
    <property type="project" value="UniProtKB-KW"/>
</dbReference>
<dbReference type="AlphaFoldDB" id="A0A8S3UHV8"/>
<dbReference type="PROSITE" id="PS00518">
    <property type="entry name" value="ZF_RING_1"/>
    <property type="match status" value="1"/>
</dbReference>
<keyword evidence="7" id="KW-1185">Reference proteome</keyword>
<dbReference type="InterPro" id="IPR017907">
    <property type="entry name" value="Znf_RING_CS"/>
</dbReference>
<dbReference type="Gene3D" id="3.30.160.60">
    <property type="entry name" value="Classic Zinc Finger"/>
    <property type="match status" value="1"/>
</dbReference>
<dbReference type="Pfam" id="PF13445">
    <property type="entry name" value="zf-RING_UBOX"/>
    <property type="match status" value="1"/>
</dbReference>